<name>A0A9N7Z7D3_PLEPL</name>
<organism evidence="1 2">
    <name type="scientific">Pleuronectes platessa</name>
    <name type="common">European plaice</name>
    <dbReference type="NCBI Taxonomy" id="8262"/>
    <lineage>
        <taxon>Eukaryota</taxon>
        <taxon>Metazoa</taxon>
        <taxon>Chordata</taxon>
        <taxon>Craniata</taxon>
        <taxon>Vertebrata</taxon>
        <taxon>Euteleostomi</taxon>
        <taxon>Actinopterygii</taxon>
        <taxon>Neopterygii</taxon>
        <taxon>Teleostei</taxon>
        <taxon>Neoteleostei</taxon>
        <taxon>Acanthomorphata</taxon>
        <taxon>Carangaria</taxon>
        <taxon>Pleuronectiformes</taxon>
        <taxon>Pleuronectoidei</taxon>
        <taxon>Pleuronectidae</taxon>
        <taxon>Pleuronectes</taxon>
    </lineage>
</organism>
<proteinExistence type="predicted"/>
<keyword evidence="2" id="KW-1185">Reference proteome</keyword>
<comment type="caution">
    <text evidence="1">The sequence shown here is derived from an EMBL/GenBank/DDBJ whole genome shotgun (WGS) entry which is preliminary data.</text>
</comment>
<dbReference type="Proteomes" id="UP001153269">
    <property type="component" value="Unassembled WGS sequence"/>
</dbReference>
<protein>
    <submittedName>
        <fullName evidence="1">Uncharacterized protein</fullName>
    </submittedName>
</protein>
<evidence type="ECO:0000313" key="1">
    <source>
        <dbReference type="EMBL" id="CAB1458173.1"/>
    </source>
</evidence>
<dbReference type="AlphaFoldDB" id="A0A9N7Z7D3"/>
<accession>A0A9N7Z7D3</accession>
<gene>
    <name evidence="1" type="ORF">PLEPLA_LOCUS46002</name>
</gene>
<reference evidence="1" key="1">
    <citation type="submission" date="2020-03" db="EMBL/GenBank/DDBJ databases">
        <authorList>
            <person name="Weist P."/>
        </authorList>
    </citation>
    <scope>NUCLEOTIDE SEQUENCE</scope>
</reference>
<sequence length="99" mass="11120">MSALDNTGILSWMDPASLPMPAGIGSSSPVTPEAGWMDGFWRNWSVFMLEDSVCLRVCVSAQDYNPAPEFWETSPEAHERRRLHERVQIKAVDETSLHS</sequence>
<dbReference type="EMBL" id="CADEAL010004375">
    <property type="protein sequence ID" value="CAB1458173.1"/>
    <property type="molecule type" value="Genomic_DNA"/>
</dbReference>
<evidence type="ECO:0000313" key="2">
    <source>
        <dbReference type="Proteomes" id="UP001153269"/>
    </source>
</evidence>